<dbReference type="PANTHER" id="PTHR38108">
    <property type="entry name" value="UPF0319 PROTEIN YCCT"/>
    <property type="match status" value="1"/>
</dbReference>
<dbReference type="AlphaFoldDB" id="A0A3N0USQ1"/>
<accession>A0A3N0USQ1</accession>
<name>A0A3N0USQ1_9GAMM</name>
<keyword evidence="2 3" id="KW-0732">Signal</keyword>
<dbReference type="Proteomes" id="UP000274511">
    <property type="component" value="Unassembled WGS sequence"/>
</dbReference>
<dbReference type="RefSeq" id="WP_085688069.1">
    <property type="nucleotide sequence ID" value="NZ_CP065534.1"/>
</dbReference>
<gene>
    <name evidence="4" type="ORF">EC392_03645</name>
</gene>
<dbReference type="OrthoDB" id="6428208at2"/>
<feature type="signal peptide" evidence="3">
    <location>
        <begin position="1"/>
        <end position="22"/>
    </location>
</feature>
<proteinExistence type="inferred from homology"/>
<dbReference type="STRING" id="1172565.AU508_01965"/>
<evidence type="ECO:0000313" key="5">
    <source>
        <dbReference type="Proteomes" id="UP000274511"/>
    </source>
</evidence>
<dbReference type="Pfam" id="PF09829">
    <property type="entry name" value="DUF2057"/>
    <property type="match status" value="1"/>
</dbReference>
<evidence type="ECO:0000256" key="1">
    <source>
        <dbReference type="ARBA" id="ARBA00008490"/>
    </source>
</evidence>
<organism evidence="4 5">
    <name type="scientific">Lonsdalea populi</name>
    <dbReference type="NCBI Taxonomy" id="1172565"/>
    <lineage>
        <taxon>Bacteria</taxon>
        <taxon>Pseudomonadati</taxon>
        <taxon>Pseudomonadota</taxon>
        <taxon>Gammaproteobacteria</taxon>
        <taxon>Enterobacterales</taxon>
        <taxon>Pectobacteriaceae</taxon>
        <taxon>Lonsdalea</taxon>
    </lineage>
</organism>
<evidence type="ECO:0000313" key="4">
    <source>
        <dbReference type="EMBL" id="ROH83285.1"/>
    </source>
</evidence>
<reference evidence="4 5" key="1">
    <citation type="submission" date="2018-10" db="EMBL/GenBank/DDBJ databases">
        <title>New species genome.</title>
        <authorList>
            <person name="Li Y."/>
        </authorList>
    </citation>
    <scope>NUCLEOTIDE SEQUENCE [LARGE SCALE GENOMIC DNA]</scope>
    <source>
        <strain evidence="4 5">L6_4B</strain>
    </source>
</reference>
<dbReference type="InterPro" id="IPR018635">
    <property type="entry name" value="UPF0319"/>
</dbReference>
<dbReference type="NCBIfam" id="NF002967">
    <property type="entry name" value="PRK03641.1"/>
    <property type="match status" value="1"/>
</dbReference>
<comment type="caution">
    <text evidence="4">The sequence shown here is derived from an EMBL/GenBank/DDBJ whole genome shotgun (WGS) entry which is preliminary data.</text>
</comment>
<dbReference type="EMBL" id="RJUJ01000003">
    <property type="protein sequence ID" value="ROH83285.1"/>
    <property type="molecule type" value="Genomic_DNA"/>
</dbReference>
<protein>
    <submittedName>
        <fullName evidence="4">DUF2057 family protein</fullName>
    </submittedName>
</protein>
<dbReference type="PANTHER" id="PTHR38108:SF1">
    <property type="entry name" value="UPF0319 PROTEIN YCCT"/>
    <property type="match status" value="1"/>
</dbReference>
<evidence type="ECO:0000256" key="2">
    <source>
        <dbReference type="ARBA" id="ARBA00022729"/>
    </source>
</evidence>
<comment type="similarity">
    <text evidence="1">Belongs to the UPF0319 family.</text>
</comment>
<evidence type="ECO:0000256" key="3">
    <source>
        <dbReference type="SAM" id="SignalP"/>
    </source>
</evidence>
<sequence length="224" mass="24566">MMKFKFAFISLSLVMCATPAMATTLKLSPDVELIVVDGRKVPAPLLKGAGSLELNGGDHQLLFRVSKTIDVHKSVKGVFHSNGLIATFNTHNQSAITIRLPDLSTPKLRKQFKQKAHYQLVGDNNQPITAATDRITLTDADLGGDIEKKMVDYNSAARPASVPSLTALPPSQPVMPPVNDVNAEPLTPAADKTDPFILMQYWFQKADQKTRQRFLQWAASKDGQ</sequence>
<feature type="chain" id="PRO_5018121064" evidence="3">
    <location>
        <begin position="23"/>
        <end position="224"/>
    </location>
</feature>
<dbReference type="GeneID" id="61122766"/>